<dbReference type="InterPro" id="IPR029026">
    <property type="entry name" value="tRNA_m1G_MTases_N"/>
</dbReference>
<reference evidence="15 16" key="1">
    <citation type="submission" date="2020-08" db="EMBL/GenBank/DDBJ databases">
        <title>Genomic Encyclopedia of Type Strains, Phase IV (KMG-IV): sequencing the most valuable type-strain genomes for metagenomic binning, comparative biology and taxonomic classification.</title>
        <authorList>
            <person name="Goeker M."/>
        </authorList>
    </citation>
    <scope>NUCLEOTIDE SEQUENCE [LARGE SCALE GENOMIC DNA]</scope>
    <source>
        <strain evidence="15 16">DSM 105481</strain>
    </source>
</reference>
<dbReference type="Pfam" id="PF20260">
    <property type="entry name" value="PUA_4"/>
    <property type="match status" value="1"/>
</dbReference>
<comment type="caution">
    <text evidence="15">The sequence shown here is derived from an EMBL/GenBank/DDBJ whole genome shotgun (WGS) entry which is preliminary data.</text>
</comment>
<comment type="catalytic activity">
    <reaction evidence="11 12">
        <text>uridine(1498) in 16S rRNA + S-adenosyl-L-methionine = N(3)-methyluridine(1498) in 16S rRNA + S-adenosyl-L-homocysteine + H(+)</text>
        <dbReference type="Rhea" id="RHEA:42920"/>
        <dbReference type="Rhea" id="RHEA-COMP:10283"/>
        <dbReference type="Rhea" id="RHEA-COMP:10284"/>
        <dbReference type="ChEBI" id="CHEBI:15378"/>
        <dbReference type="ChEBI" id="CHEBI:57856"/>
        <dbReference type="ChEBI" id="CHEBI:59789"/>
        <dbReference type="ChEBI" id="CHEBI:65315"/>
        <dbReference type="ChEBI" id="CHEBI:74502"/>
        <dbReference type="EC" id="2.1.1.193"/>
    </reaction>
</comment>
<evidence type="ECO:0000256" key="3">
    <source>
        <dbReference type="ARBA" id="ARBA00012328"/>
    </source>
</evidence>
<proteinExistence type="inferred from homology"/>
<dbReference type="EC" id="2.1.1.193" evidence="3 12"/>
<evidence type="ECO:0000256" key="4">
    <source>
        <dbReference type="ARBA" id="ARBA00013673"/>
    </source>
</evidence>
<gene>
    <name evidence="15" type="ORF">HNP81_000771</name>
</gene>
<dbReference type="GO" id="GO:0032259">
    <property type="term" value="P:methylation"/>
    <property type="evidence" value="ECO:0007669"/>
    <property type="project" value="UniProtKB-KW"/>
</dbReference>
<dbReference type="InterPro" id="IPR029028">
    <property type="entry name" value="Alpha/beta_knot_MTases"/>
</dbReference>
<dbReference type="Gene3D" id="2.40.240.20">
    <property type="entry name" value="Hypothetical PUA domain-like, domain 1"/>
    <property type="match status" value="1"/>
</dbReference>
<dbReference type="Pfam" id="PF04452">
    <property type="entry name" value="Methyltrans_RNA"/>
    <property type="match status" value="1"/>
</dbReference>
<keyword evidence="7 12" id="KW-0489">Methyltransferase</keyword>
<evidence type="ECO:0000256" key="8">
    <source>
        <dbReference type="ARBA" id="ARBA00022679"/>
    </source>
</evidence>
<dbReference type="RefSeq" id="WP_182501599.1">
    <property type="nucleotide sequence ID" value="NZ_JACJHX010000002.1"/>
</dbReference>
<sequence length="250" mass="27487">MQRYFLEADAFVDGTIQITGADFHHMTRVMRMSIADQLIAVKPDGEAALAEIVDVTSEAVRATVVEWLKEDKELPIKLAIASGLPKGDKLEVIVQKGTEMGAHEFIPFIAARSVVKWDEKKAGKKIERLQKIAKEAAEQSHRTVLPHVTEPLNLGSLIKHADEYDVKMVAFEESAKQGEKGALVSALQNMKTGQSMLFVFGPEGGLTEREVTQLTEAGFTLCGLGPRILRTETAPLYALAAVSYQLELLR</sequence>
<dbReference type="PIRSF" id="PIRSF015601">
    <property type="entry name" value="MTase_slr0722"/>
    <property type="match status" value="1"/>
</dbReference>
<dbReference type="CDD" id="cd18084">
    <property type="entry name" value="RsmE-like"/>
    <property type="match status" value="1"/>
</dbReference>
<protein>
    <recommendedName>
        <fullName evidence="4 12">Ribosomal RNA small subunit methyltransferase E</fullName>
        <ecNumber evidence="3 12">2.1.1.193</ecNumber>
    </recommendedName>
</protein>
<evidence type="ECO:0000256" key="1">
    <source>
        <dbReference type="ARBA" id="ARBA00004496"/>
    </source>
</evidence>
<evidence type="ECO:0000256" key="2">
    <source>
        <dbReference type="ARBA" id="ARBA00005528"/>
    </source>
</evidence>
<dbReference type="Proteomes" id="UP000626697">
    <property type="component" value="Unassembled WGS sequence"/>
</dbReference>
<evidence type="ECO:0000256" key="10">
    <source>
        <dbReference type="ARBA" id="ARBA00025699"/>
    </source>
</evidence>
<accession>A0ABR6CKH0</accession>
<keyword evidence="5 12" id="KW-0963">Cytoplasm</keyword>
<keyword evidence="16" id="KW-1185">Reference proteome</keyword>
<feature type="domain" description="Ribosomal RNA small subunit methyltransferase E PUA-like" evidence="14">
    <location>
        <begin position="18"/>
        <end position="64"/>
    </location>
</feature>
<dbReference type="InterPro" id="IPR006700">
    <property type="entry name" value="RsmE"/>
</dbReference>
<comment type="function">
    <text evidence="10 12">Specifically methylates the N3 position of the uracil ring of uridine 1498 (m3U1498) in 16S rRNA. Acts on the fully assembled 30S ribosomal subunit.</text>
</comment>
<dbReference type="PANTHER" id="PTHR30027">
    <property type="entry name" value="RIBOSOMAL RNA SMALL SUBUNIT METHYLTRANSFERASE E"/>
    <property type="match status" value="1"/>
</dbReference>
<dbReference type="EMBL" id="JACJHX010000002">
    <property type="protein sequence ID" value="MBA9025488.1"/>
    <property type="molecule type" value="Genomic_DNA"/>
</dbReference>
<dbReference type="GO" id="GO:0008168">
    <property type="term" value="F:methyltransferase activity"/>
    <property type="evidence" value="ECO:0007669"/>
    <property type="project" value="UniProtKB-KW"/>
</dbReference>
<evidence type="ECO:0000256" key="6">
    <source>
        <dbReference type="ARBA" id="ARBA00022552"/>
    </source>
</evidence>
<evidence type="ECO:0000256" key="7">
    <source>
        <dbReference type="ARBA" id="ARBA00022603"/>
    </source>
</evidence>
<keyword evidence="8 12" id="KW-0808">Transferase</keyword>
<evidence type="ECO:0000259" key="13">
    <source>
        <dbReference type="Pfam" id="PF04452"/>
    </source>
</evidence>
<dbReference type="InterPro" id="IPR046886">
    <property type="entry name" value="RsmE_MTase_dom"/>
</dbReference>
<dbReference type="SUPFAM" id="SSF75217">
    <property type="entry name" value="alpha/beta knot"/>
    <property type="match status" value="1"/>
</dbReference>
<evidence type="ECO:0000256" key="9">
    <source>
        <dbReference type="ARBA" id="ARBA00022691"/>
    </source>
</evidence>
<dbReference type="NCBIfam" id="NF008691">
    <property type="entry name" value="PRK11713.1-4"/>
    <property type="match status" value="1"/>
</dbReference>
<dbReference type="Gene3D" id="3.40.1280.10">
    <property type="match status" value="1"/>
</dbReference>
<comment type="similarity">
    <text evidence="2 12">Belongs to the RNA methyltransferase RsmE family.</text>
</comment>
<dbReference type="NCBIfam" id="TIGR00046">
    <property type="entry name" value="RsmE family RNA methyltransferase"/>
    <property type="match status" value="1"/>
</dbReference>
<feature type="domain" description="Ribosomal RNA small subunit methyltransferase E methyltransferase" evidence="13">
    <location>
        <begin position="73"/>
        <end position="242"/>
    </location>
</feature>
<evidence type="ECO:0000256" key="11">
    <source>
        <dbReference type="ARBA" id="ARBA00047944"/>
    </source>
</evidence>
<evidence type="ECO:0000313" key="15">
    <source>
        <dbReference type="EMBL" id="MBA9025488.1"/>
    </source>
</evidence>
<evidence type="ECO:0000259" key="14">
    <source>
        <dbReference type="Pfam" id="PF20260"/>
    </source>
</evidence>
<dbReference type="PANTHER" id="PTHR30027:SF3">
    <property type="entry name" value="16S RRNA (URACIL(1498)-N(3))-METHYLTRANSFERASE"/>
    <property type="match status" value="1"/>
</dbReference>
<keyword evidence="9 12" id="KW-0949">S-adenosyl-L-methionine</keyword>
<dbReference type="InterPro" id="IPR046887">
    <property type="entry name" value="RsmE_PUA-like"/>
</dbReference>
<evidence type="ECO:0000313" key="16">
    <source>
        <dbReference type="Proteomes" id="UP000626697"/>
    </source>
</evidence>
<evidence type="ECO:0000256" key="5">
    <source>
        <dbReference type="ARBA" id="ARBA00022490"/>
    </source>
</evidence>
<dbReference type="SUPFAM" id="SSF88697">
    <property type="entry name" value="PUA domain-like"/>
    <property type="match status" value="1"/>
</dbReference>
<name>A0ABR6CKH0_9BACI</name>
<organism evidence="15 16">
    <name type="scientific">Peribacillus huizhouensis</name>
    <dbReference type="NCBI Taxonomy" id="1501239"/>
    <lineage>
        <taxon>Bacteria</taxon>
        <taxon>Bacillati</taxon>
        <taxon>Bacillota</taxon>
        <taxon>Bacilli</taxon>
        <taxon>Bacillales</taxon>
        <taxon>Bacillaceae</taxon>
        <taxon>Peribacillus</taxon>
    </lineage>
</organism>
<comment type="subcellular location">
    <subcellularLocation>
        <location evidence="1 12">Cytoplasm</location>
    </subcellularLocation>
</comment>
<keyword evidence="6 12" id="KW-0698">rRNA processing</keyword>
<evidence type="ECO:0000256" key="12">
    <source>
        <dbReference type="PIRNR" id="PIRNR015601"/>
    </source>
</evidence>
<dbReference type="InterPro" id="IPR015947">
    <property type="entry name" value="PUA-like_sf"/>
</dbReference>